<evidence type="ECO:0000313" key="5">
    <source>
        <dbReference type="EMBL" id="KZT19591.1"/>
    </source>
</evidence>
<feature type="chain" id="PRO_5007748508" description="Carboxylic ester hydrolase" evidence="3">
    <location>
        <begin position="17"/>
        <end position="548"/>
    </location>
</feature>
<keyword evidence="3" id="KW-0732">Signal</keyword>
<evidence type="ECO:0000313" key="6">
    <source>
        <dbReference type="Proteomes" id="UP000076761"/>
    </source>
</evidence>
<proteinExistence type="inferred from homology"/>
<name>A0A165NG04_9AGAM</name>
<keyword evidence="2 3" id="KW-0378">Hydrolase</keyword>
<dbReference type="Pfam" id="PF00135">
    <property type="entry name" value="COesterase"/>
    <property type="match status" value="1"/>
</dbReference>
<dbReference type="STRING" id="1314782.A0A165NG04"/>
<dbReference type="OrthoDB" id="408631at2759"/>
<feature type="signal peptide" evidence="3">
    <location>
        <begin position="1"/>
        <end position="16"/>
    </location>
</feature>
<feature type="domain" description="Carboxylesterase type B" evidence="4">
    <location>
        <begin position="36"/>
        <end position="521"/>
    </location>
</feature>
<accession>A0A165NG04</accession>
<evidence type="ECO:0000256" key="1">
    <source>
        <dbReference type="ARBA" id="ARBA00005964"/>
    </source>
</evidence>
<dbReference type="GO" id="GO:0016787">
    <property type="term" value="F:hydrolase activity"/>
    <property type="evidence" value="ECO:0007669"/>
    <property type="project" value="UniProtKB-KW"/>
</dbReference>
<organism evidence="5 6">
    <name type="scientific">Neolentinus lepideus HHB14362 ss-1</name>
    <dbReference type="NCBI Taxonomy" id="1314782"/>
    <lineage>
        <taxon>Eukaryota</taxon>
        <taxon>Fungi</taxon>
        <taxon>Dikarya</taxon>
        <taxon>Basidiomycota</taxon>
        <taxon>Agaricomycotina</taxon>
        <taxon>Agaricomycetes</taxon>
        <taxon>Gloeophyllales</taxon>
        <taxon>Gloeophyllaceae</taxon>
        <taxon>Neolentinus</taxon>
    </lineage>
</organism>
<evidence type="ECO:0000259" key="4">
    <source>
        <dbReference type="Pfam" id="PF00135"/>
    </source>
</evidence>
<evidence type="ECO:0000256" key="2">
    <source>
        <dbReference type="ARBA" id="ARBA00022801"/>
    </source>
</evidence>
<dbReference type="InterPro" id="IPR029058">
    <property type="entry name" value="AB_hydrolase_fold"/>
</dbReference>
<dbReference type="ESTHER" id="9homo-a0a165ng04">
    <property type="family name" value="Fungal_carboxylesterase_lipase"/>
</dbReference>
<dbReference type="InterPro" id="IPR050309">
    <property type="entry name" value="Type-B_Carboxylest/Lipase"/>
</dbReference>
<sequence length="548" mass="59192">MIVRVFLACLAAGGMAFGTPTSRATAPMVTLDSATFTGVASGSINLFRGIPFAQPPTGNLRFNLPKPIQSYNGSYSATSFGNACPQQAIQLPASNLLSENATYYLNTLFGPLANPISEDCLNLDVWTPATVTPTSKLPVVVWIFGGGFETGGTSSYNGSAIVQSSIDLDKPVILVSMNYRLSAWGFLASSEVKAAGVANLGLQDQREALRWVQKYITAFGGDPSKVTIWGQSSGAMSVAMQMLANGGNTEGLFRGAFMQSGSPLPVGDITHGQVYYDSIVAATGCSGASDTLACLREVPPATLQEAVDATPNFFSYQSLKFAYVPRVDGVFLTDTPQNLVLEGRVANIPFVTGDCDDEGTAFSLTSLNITTDSEVYTYVEQNYFPEATRSEINGLLSIYTANLTTGSPYDTGTLNGLTPQYKRIASLQGDLIFQAPRRFFLQNRSRFQNTWSFLSKRLKTFTDVGSAHGTDILNIWHGEELTTYLVQFANDLNPNGDANLLTWPQYTMSSPHLMTFLDGPTPLAITQDTYRADGFTYLTSLSLKYHPL</sequence>
<dbReference type="AlphaFoldDB" id="A0A165NG04"/>
<keyword evidence="6" id="KW-1185">Reference proteome</keyword>
<dbReference type="EMBL" id="KV425637">
    <property type="protein sequence ID" value="KZT19591.1"/>
    <property type="molecule type" value="Genomic_DNA"/>
</dbReference>
<dbReference type="InterPro" id="IPR019826">
    <property type="entry name" value="Carboxylesterase_B_AS"/>
</dbReference>
<dbReference type="PROSITE" id="PS00122">
    <property type="entry name" value="CARBOXYLESTERASE_B_1"/>
    <property type="match status" value="1"/>
</dbReference>
<comment type="similarity">
    <text evidence="1 3">Belongs to the type-B carboxylesterase/lipase family.</text>
</comment>
<dbReference type="InParanoid" id="A0A165NG04"/>
<protein>
    <recommendedName>
        <fullName evidence="3">Carboxylic ester hydrolase</fullName>
        <ecNumber evidence="3">3.1.1.-</ecNumber>
    </recommendedName>
</protein>
<dbReference type="PANTHER" id="PTHR11559">
    <property type="entry name" value="CARBOXYLESTERASE"/>
    <property type="match status" value="1"/>
</dbReference>
<dbReference type="Proteomes" id="UP000076761">
    <property type="component" value="Unassembled WGS sequence"/>
</dbReference>
<reference evidence="5 6" key="1">
    <citation type="journal article" date="2016" name="Mol. Biol. Evol.">
        <title>Comparative Genomics of Early-Diverging Mushroom-Forming Fungi Provides Insights into the Origins of Lignocellulose Decay Capabilities.</title>
        <authorList>
            <person name="Nagy L.G."/>
            <person name="Riley R."/>
            <person name="Tritt A."/>
            <person name="Adam C."/>
            <person name="Daum C."/>
            <person name="Floudas D."/>
            <person name="Sun H."/>
            <person name="Yadav J.S."/>
            <person name="Pangilinan J."/>
            <person name="Larsson K.H."/>
            <person name="Matsuura K."/>
            <person name="Barry K."/>
            <person name="Labutti K."/>
            <person name="Kuo R."/>
            <person name="Ohm R.A."/>
            <person name="Bhattacharya S.S."/>
            <person name="Shirouzu T."/>
            <person name="Yoshinaga Y."/>
            <person name="Martin F.M."/>
            <person name="Grigoriev I.V."/>
            <person name="Hibbett D.S."/>
        </authorList>
    </citation>
    <scope>NUCLEOTIDE SEQUENCE [LARGE SCALE GENOMIC DNA]</scope>
    <source>
        <strain evidence="5 6">HHB14362 ss-1</strain>
    </source>
</reference>
<evidence type="ECO:0000256" key="3">
    <source>
        <dbReference type="RuleBase" id="RU361235"/>
    </source>
</evidence>
<gene>
    <name evidence="5" type="ORF">NEOLEDRAFT_1183226</name>
</gene>
<dbReference type="Gene3D" id="3.40.50.1820">
    <property type="entry name" value="alpha/beta hydrolase"/>
    <property type="match status" value="1"/>
</dbReference>
<dbReference type="EC" id="3.1.1.-" evidence="3"/>
<dbReference type="SUPFAM" id="SSF53474">
    <property type="entry name" value="alpha/beta-Hydrolases"/>
    <property type="match status" value="1"/>
</dbReference>
<dbReference type="InterPro" id="IPR002018">
    <property type="entry name" value="CarbesteraseB"/>
</dbReference>